<sequence>MSYKKLIGKKLRSKRDSLNLTKENIVDLTGVSKSSISKVENGTAKDIDFYVKYAKAVDYALSELMDVSLNSVTIYKLKADLKQKVNLTAKVRKLVVSKYFADYRTVAEIKEKMQSDKLIDVSVTSGAISNVLNNLRKEGIVISISNGRKNLYKRK</sequence>
<evidence type="ECO:0000259" key="1">
    <source>
        <dbReference type="PROSITE" id="PS50943"/>
    </source>
</evidence>
<feature type="domain" description="HTH cro/C1-type" evidence="1">
    <location>
        <begin position="11"/>
        <end position="64"/>
    </location>
</feature>
<keyword evidence="3" id="KW-1185">Reference proteome</keyword>
<dbReference type="InterPro" id="IPR001387">
    <property type="entry name" value="Cro/C1-type_HTH"/>
</dbReference>
<dbReference type="Gene3D" id="1.10.260.40">
    <property type="entry name" value="lambda repressor-like DNA-binding domains"/>
    <property type="match status" value="1"/>
</dbReference>
<dbReference type="RefSeq" id="WP_155092566.1">
    <property type="nucleotide sequence ID" value="NZ_WMJX01000022.1"/>
</dbReference>
<dbReference type="GO" id="GO:0003677">
    <property type="term" value="F:DNA binding"/>
    <property type="evidence" value="ECO:0007669"/>
    <property type="project" value="InterPro"/>
</dbReference>
<proteinExistence type="predicted"/>
<reference evidence="2 3" key="1">
    <citation type="submission" date="2019-11" db="EMBL/GenBank/DDBJ databases">
        <title>Genome of Strain BIT-d1.</title>
        <authorList>
            <person name="Yang Y."/>
        </authorList>
    </citation>
    <scope>NUCLEOTIDE SEQUENCE [LARGE SCALE GENOMIC DNA]</scope>
    <source>
        <strain evidence="2 3">BIT-d1</strain>
    </source>
</reference>
<dbReference type="SUPFAM" id="SSF47413">
    <property type="entry name" value="lambda repressor-like DNA-binding domains"/>
    <property type="match status" value="1"/>
</dbReference>
<organism evidence="2 3">
    <name type="scientific">Myroides albus</name>
    <dbReference type="NCBI Taxonomy" id="2562892"/>
    <lineage>
        <taxon>Bacteria</taxon>
        <taxon>Pseudomonadati</taxon>
        <taxon>Bacteroidota</taxon>
        <taxon>Flavobacteriia</taxon>
        <taxon>Flavobacteriales</taxon>
        <taxon>Flavobacteriaceae</taxon>
        <taxon>Myroides</taxon>
    </lineage>
</organism>
<name>A0A6I3LJU4_9FLAO</name>
<dbReference type="OrthoDB" id="760100at2"/>
<evidence type="ECO:0000313" key="2">
    <source>
        <dbReference type="EMBL" id="MTG98543.1"/>
    </source>
</evidence>
<dbReference type="SMART" id="SM00530">
    <property type="entry name" value="HTH_XRE"/>
    <property type="match status" value="1"/>
</dbReference>
<comment type="caution">
    <text evidence="2">The sequence shown here is derived from an EMBL/GenBank/DDBJ whole genome shotgun (WGS) entry which is preliminary data.</text>
</comment>
<dbReference type="AlphaFoldDB" id="A0A6I3LJU4"/>
<protein>
    <submittedName>
        <fullName evidence="2">Helix-turn-helix domain-containing protein</fullName>
    </submittedName>
</protein>
<evidence type="ECO:0000313" key="3">
    <source>
        <dbReference type="Proteomes" id="UP000438760"/>
    </source>
</evidence>
<dbReference type="InterPro" id="IPR010982">
    <property type="entry name" value="Lambda_DNA-bd_dom_sf"/>
</dbReference>
<dbReference type="Pfam" id="PF01381">
    <property type="entry name" value="HTH_3"/>
    <property type="match status" value="1"/>
</dbReference>
<gene>
    <name evidence="2" type="ORF">GJV76_10470</name>
</gene>
<dbReference type="Proteomes" id="UP000438760">
    <property type="component" value="Unassembled WGS sequence"/>
</dbReference>
<accession>A0A6I3LJU4</accession>
<dbReference type="EMBL" id="WMJX01000022">
    <property type="protein sequence ID" value="MTG98543.1"/>
    <property type="molecule type" value="Genomic_DNA"/>
</dbReference>
<dbReference type="PROSITE" id="PS50943">
    <property type="entry name" value="HTH_CROC1"/>
    <property type="match status" value="1"/>
</dbReference>
<dbReference type="CDD" id="cd00093">
    <property type="entry name" value="HTH_XRE"/>
    <property type="match status" value="1"/>
</dbReference>